<dbReference type="Proteomes" id="UP000285883">
    <property type="component" value="Unassembled WGS sequence"/>
</dbReference>
<comment type="subcellular location">
    <subcellularLocation>
        <location evidence="1">Membrane</location>
        <topology evidence="1">Multi-pass membrane protein</topology>
    </subcellularLocation>
</comment>
<proteinExistence type="predicted"/>
<dbReference type="PANTHER" id="PTHR19241">
    <property type="entry name" value="ATP-BINDING CASSETTE TRANSPORTER"/>
    <property type="match status" value="1"/>
</dbReference>
<dbReference type="GO" id="GO:0140359">
    <property type="term" value="F:ABC-type transporter activity"/>
    <property type="evidence" value="ECO:0007669"/>
    <property type="project" value="InterPro"/>
</dbReference>
<feature type="transmembrane region" description="Helical" evidence="6">
    <location>
        <begin position="26"/>
        <end position="51"/>
    </location>
</feature>
<evidence type="ECO:0000259" key="7">
    <source>
        <dbReference type="Pfam" id="PF01061"/>
    </source>
</evidence>
<dbReference type="InterPro" id="IPR027417">
    <property type="entry name" value="P-loop_NTPase"/>
</dbReference>
<dbReference type="InterPro" id="IPR013525">
    <property type="entry name" value="ABC2_TM"/>
</dbReference>
<feature type="domain" description="ABC-2 type transporter transmembrane" evidence="7">
    <location>
        <begin position="3"/>
        <end position="170"/>
    </location>
</feature>
<gene>
    <name evidence="8" type="ORF">BBI17_008860</name>
    <name evidence="9" type="ORF">BBO99_00008846</name>
</gene>
<feature type="transmembrane region" description="Helical" evidence="6">
    <location>
        <begin position="142"/>
        <end position="159"/>
    </location>
</feature>
<evidence type="ECO:0000256" key="3">
    <source>
        <dbReference type="ARBA" id="ARBA00022692"/>
    </source>
</evidence>
<reference evidence="10 11" key="1">
    <citation type="submission" date="2018-07" db="EMBL/GenBank/DDBJ databases">
        <title>Genome sequencing of oomycete isolates from Chile give support for New Zealand origin for Phytophthora kernoviae and make available the first Nothophytophthora sp. genome.</title>
        <authorList>
            <person name="Studholme D.J."/>
            <person name="Sanfuentes E."/>
            <person name="Panda P."/>
            <person name="Hill R."/>
            <person name="Sambles C."/>
            <person name="Grant M."/>
            <person name="Williams N.M."/>
            <person name="Mcdougal R.L."/>
        </authorList>
    </citation>
    <scope>NUCLEOTIDE SEQUENCE [LARGE SCALE GENOMIC DNA]</scope>
    <source>
        <strain evidence="8">Chile2</strain>
        <strain evidence="9">Chile4</strain>
    </source>
</reference>
<evidence type="ECO:0000256" key="6">
    <source>
        <dbReference type="SAM" id="Phobius"/>
    </source>
</evidence>
<keyword evidence="4 6" id="KW-1133">Transmembrane helix</keyword>
<evidence type="ECO:0000313" key="9">
    <source>
        <dbReference type="EMBL" id="RLN74599.1"/>
    </source>
</evidence>
<sequence>MRRLVMILVMGLLFNTIYYDFDPTEVSVACGVIFSTVMFLYMGQSPHLPVYMMNREIFYKQRGANLYRTSSYVLASSMSQIPLSLAEMIAFGTLVHWMCGFTAEVGLFIIFELIVLLSNLVMGMWFFFLATACSHKNIMTPLCMMSILIFIFAGFIATADEIPDYLLWIIRGSSVQQMEHLTIGVELASQPSMIFLDEPTSGLDARSAKIIMDGVCKVADSGRSIIYISLQLQQHDKYSSTTKLAYAFTCRTFYLG</sequence>
<keyword evidence="3 6" id="KW-0812">Transmembrane</keyword>
<keyword evidence="2" id="KW-0813">Transport</keyword>
<evidence type="ECO:0000313" key="11">
    <source>
        <dbReference type="Proteomes" id="UP000285883"/>
    </source>
</evidence>
<dbReference type="Pfam" id="PF01061">
    <property type="entry name" value="ABC2_membrane"/>
    <property type="match status" value="1"/>
</dbReference>
<evidence type="ECO:0000313" key="8">
    <source>
        <dbReference type="EMBL" id="RLN05841.1"/>
    </source>
</evidence>
<evidence type="ECO:0000256" key="2">
    <source>
        <dbReference type="ARBA" id="ARBA00022448"/>
    </source>
</evidence>
<dbReference type="Gene3D" id="3.40.50.300">
    <property type="entry name" value="P-loop containing nucleotide triphosphate hydrolases"/>
    <property type="match status" value="1"/>
</dbReference>
<protein>
    <recommendedName>
        <fullName evidence="7">ABC-2 type transporter transmembrane domain-containing protein</fullName>
    </recommendedName>
</protein>
<comment type="caution">
    <text evidence="9">The sequence shown here is derived from an EMBL/GenBank/DDBJ whole genome shotgun (WGS) entry which is preliminary data.</text>
</comment>
<evidence type="ECO:0000256" key="5">
    <source>
        <dbReference type="ARBA" id="ARBA00023136"/>
    </source>
</evidence>
<dbReference type="GO" id="GO:0016020">
    <property type="term" value="C:membrane"/>
    <property type="evidence" value="ECO:0007669"/>
    <property type="project" value="UniProtKB-SubCell"/>
</dbReference>
<dbReference type="Proteomes" id="UP000285624">
    <property type="component" value="Unassembled WGS sequence"/>
</dbReference>
<keyword evidence="5 6" id="KW-0472">Membrane</keyword>
<evidence type="ECO:0000256" key="4">
    <source>
        <dbReference type="ARBA" id="ARBA00022989"/>
    </source>
</evidence>
<dbReference type="SUPFAM" id="SSF52540">
    <property type="entry name" value="P-loop containing nucleoside triphosphate hydrolases"/>
    <property type="match status" value="1"/>
</dbReference>
<name>A0A3R7GR94_9STRA</name>
<dbReference type="AlphaFoldDB" id="A0A3R7GR94"/>
<evidence type="ECO:0000256" key="1">
    <source>
        <dbReference type="ARBA" id="ARBA00004141"/>
    </source>
</evidence>
<dbReference type="EMBL" id="MBDN02000535">
    <property type="protein sequence ID" value="RLN74599.1"/>
    <property type="molecule type" value="Genomic_DNA"/>
</dbReference>
<organism evidence="9 10">
    <name type="scientific">Phytophthora kernoviae</name>
    <dbReference type="NCBI Taxonomy" id="325452"/>
    <lineage>
        <taxon>Eukaryota</taxon>
        <taxon>Sar</taxon>
        <taxon>Stramenopiles</taxon>
        <taxon>Oomycota</taxon>
        <taxon>Peronosporomycetes</taxon>
        <taxon>Peronosporales</taxon>
        <taxon>Peronosporaceae</taxon>
        <taxon>Phytophthora</taxon>
    </lineage>
</organism>
<feature type="transmembrane region" description="Helical" evidence="6">
    <location>
        <begin position="107"/>
        <end position="130"/>
    </location>
</feature>
<dbReference type="EMBL" id="MAYM02002077">
    <property type="protein sequence ID" value="RLN05841.1"/>
    <property type="molecule type" value="Genomic_DNA"/>
</dbReference>
<feature type="transmembrane region" description="Helical" evidence="6">
    <location>
        <begin position="72"/>
        <end position="95"/>
    </location>
</feature>
<evidence type="ECO:0000313" key="10">
    <source>
        <dbReference type="Proteomes" id="UP000285624"/>
    </source>
</evidence>
<keyword evidence="10" id="KW-1185">Reference proteome</keyword>
<accession>A0A3R7GR94</accession>